<evidence type="ECO:0000313" key="1">
    <source>
        <dbReference type="EMBL" id="KKK89384.1"/>
    </source>
</evidence>
<dbReference type="EMBL" id="LAZR01049554">
    <property type="protein sequence ID" value="KKK89384.1"/>
    <property type="molecule type" value="Genomic_DNA"/>
</dbReference>
<dbReference type="AlphaFoldDB" id="A0A0F9BFI7"/>
<name>A0A0F9BFI7_9ZZZZ</name>
<sequence>MKRRCRSRTASPAWTTGVSPGVTSDAFGIRLPKALEHGLHIRGQGDRILVFACGHHVLGLRVDVLVKPREVLCFLREDVNIWESARALPPQQFGRGRERSS</sequence>
<proteinExistence type="predicted"/>
<accession>A0A0F9BFI7</accession>
<comment type="caution">
    <text evidence="1">The sequence shown here is derived from an EMBL/GenBank/DDBJ whole genome shotgun (WGS) entry which is preliminary data.</text>
</comment>
<organism evidence="1">
    <name type="scientific">marine sediment metagenome</name>
    <dbReference type="NCBI Taxonomy" id="412755"/>
    <lineage>
        <taxon>unclassified sequences</taxon>
        <taxon>metagenomes</taxon>
        <taxon>ecological metagenomes</taxon>
    </lineage>
</organism>
<protein>
    <submittedName>
        <fullName evidence="1">Uncharacterized protein</fullName>
    </submittedName>
</protein>
<reference evidence="1" key="1">
    <citation type="journal article" date="2015" name="Nature">
        <title>Complex archaea that bridge the gap between prokaryotes and eukaryotes.</title>
        <authorList>
            <person name="Spang A."/>
            <person name="Saw J.H."/>
            <person name="Jorgensen S.L."/>
            <person name="Zaremba-Niedzwiedzka K."/>
            <person name="Martijn J."/>
            <person name="Lind A.E."/>
            <person name="van Eijk R."/>
            <person name="Schleper C."/>
            <person name="Guy L."/>
            <person name="Ettema T.J."/>
        </authorList>
    </citation>
    <scope>NUCLEOTIDE SEQUENCE</scope>
</reference>
<gene>
    <name evidence="1" type="ORF">LCGC14_2733660</name>
</gene>